<accession>A0A9P9G8M3</accession>
<keyword evidence="3" id="KW-0732">Signal</keyword>
<name>A0A9P9G8M3_FUSSL</name>
<feature type="chain" id="PRO_5040202724" evidence="3">
    <location>
        <begin position="24"/>
        <end position="298"/>
    </location>
</feature>
<keyword evidence="5" id="KW-1185">Reference proteome</keyword>
<dbReference type="Proteomes" id="UP000736672">
    <property type="component" value="Unassembled WGS sequence"/>
</dbReference>
<feature type="compositionally biased region" description="Polar residues" evidence="2">
    <location>
        <begin position="48"/>
        <end position="58"/>
    </location>
</feature>
<organism evidence="4 5">
    <name type="scientific">Fusarium solani</name>
    <name type="common">Filamentous fungus</name>
    <dbReference type="NCBI Taxonomy" id="169388"/>
    <lineage>
        <taxon>Eukaryota</taxon>
        <taxon>Fungi</taxon>
        <taxon>Dikarya</taxon>
        <taxon>Ascomycota</taxon>
        <taxon>Pezizomycotina</taxon>
        <taxon>Sordariomycetes</taxon>
        <taxon>Hypocreomycetidae</taxon>
        <taxon>Hypocreales</taxon>
        <taxon>Nectriaceae</taxon>
        <taxon>Fusarium</taxon>
        <taxon>Fusarium solani species complex</taxon>
    </lineage>
</organism>
<dbReference type="OrthoDB" id="1600564at2759"/>
<proteinExistence type="predicted"/>
<evidence type="ECO:0000256" key="2">
    <source>
        <dbReference type="SAM" id="MobiDB-lite"/>
    </source>
</evidence>
<dbReference type="InterPro" id="IPR001087">
    <property type="entry name" value="GDSL"/>
</dbReference>
<evidence type="ECO:0000313" key="5">
    <source>
        <dbReference type="Proteomes" id="UP000736672"/>
    </source>
</evidence>
<comment type="caution">
    <text evidence="4">The sequence shown here is derived from an EMBL/GenBank/DDBJ whole genome shotgun (WGS) entry which is preliminary data.</text>
</comment>
<keyword evidence="1" id="KW-0378">Hydrolase</keyword>
<dbReference type="CDD" id="cd01846">
    <property type="entry name" value="fatty_acyltransferase_like"/>
    <property type="match status" value="1"/>
</dbReference>
<evidence type="ECO:0000256" key="1">
    <source>
        <dbReference type="ARBA" id="ARBA00022801"/>
    </source>
</evidence>
<dbReference type="Gene3D" id="3.40.50.1110">
    <property type="entry name" value="SGNH hydrolase"/>
    <property type="match status" value="1"/>
</dbReference>
<evidence type="ECO:0000313" key="4">
    <source>
        <dbReference type="EMBL" id="KAH7234381.1"/>
    </source>
</evidence>
<sequence length="298" mass="32883">MASIPPHIWLLISLLLVTPLGVAQDVKYFVTFGSSTTQTGFQLDKSRPSASNPLGNPSLPGWTTSGGLNWLGYLITEFNASTTFSYNLAVGGATTDSVLIPPYSNTVKSFVDQVDELRLEFASNPPWVSENLLVGVWIGNNDVGNSFAQDNKNSLYLQISAKYVQQLQKLHEIGARNFVILSAGPQHWTPLMISKGPTSEVKLKSAVELYNYYLRKALKSFKSQNKQARVWFVNPEKAYLQALDNANTYGAPNSTCENSDGQSCLWWNNYHPGIAIHRLLAEEVAGIIGSPWFSTQAF</sequence>
<gene>
    <name evidence="4" type="ORF">B0J15DRAFT_539014</name>
</gene>
<dbReference type="Pfam" id="PF00657">
    <property type="entry name" value="Lipase_GDSL"/>
    <property type="match status" value="1"/>
</dbReference>
<evidence type="ECO:0000256" key="3">
    <source>
        <dbReference type="SAM" id="SignalP"/>
    </source>
</evidence>
<dbReference type="AlphaFoldDB" id="A0A9P9G8M3"/>
<feature type="region of interest" description="Disordered" evidence="2">
    <location>
        <begin position="38"/>
        <end position="58"/>
    </location>
</feature>
<feature type="signal peptide" evidence="3">
    <location>
        <begin position="1"/>
        <end position="23"/>
    </location>
</feature>
<dbReference type="PANTHER" id="PTHR45648">
    <property type="entry name" value="GDSL LIPASE/ACYLHYDROLASE FAMILY PROTEIN (AFU_ORTHOLOGUE AFUA_4G14700)"/>
    <property type="match status" value="1"/>
</dbReference>
<dbReference type="PANTHER" id="PTHR45648:SF22">
    <property type="entry name" value="GDSL LIPASE_ACYLHYDROLASE FAMILY PROTEIN (AFU_ORTHOLOGUE AFUA_4G14700)"/>
    <property type="match status" value="1"/>
</dbReference>
<dbReference type="InterPro" id="IPR051058">
    <property type="entry name" value="GDSL_Est/Lipase"/>
</dbReference>
<dbReference type="InterPro" id="IPR036514">
    <property type="entry name" value="SGNH_hydro_sf"/>
</dbReference>
<protein>
    <submittedName>
        <fullName evidence="4">Fungal cellulose binding domain-containing protein</fullName>
    </submittedName>
</protein>
<dbReference type="SUPFAM" id="SSF52266">
    <property type="entry name" value="SGNH hydrolase"/>
    <property type="match status" value="1"/>
</dbReference>
<dbReference type="EMBL" id="JAGTJS010000026">
    <property type="protein sequence ID" value="KAH7234381.1"/>
    <property type="molecule type" value="Genomic_DNA"/>
</dbReference>
<dbReference type="GO" id="GO:0016788">
    <property type="term" value="F:hydrolase activity, acting on ester bonds"/>
    <property type="evidence" value="ECO:0007669"/>
    <property type="project" value="InterPro"/>
</dbReference>
<reference evidence="4" key="1">
    <citation type="journal article" date="2021" name="Nat. Commun.">
        <title>Genetic determinants of endophytism in the Arabidopsis root mycobiome.</title>
        <authorList>
            <person name="Mesny F."/>
            <person name="Miyauchi S."/>
            <person name="Thiergart T."/>
            <person name="Pickel B."/>
            <person name="Atanasova L."/>
            <person name="Karlsson M."/>
            <person name="Huettel B."/>
            <person name="Barry K.W."/>
            <person name="Haridas S."/>
            <person name="Chen C."/>
            <person name="Bauer D."/>
            <person name="Andreopoulos W."/>
            <person name="Pangilinan J."/>
            <person name="LaButti K."/>
            <person name="Riley R."/>
            <person name="Lipzen A."/>
            <person name="Clum A."/>
            <person name="Drula E."/>
            <person name="Henrissat B."/>
            <person name="Kohler A."/>
            <person name="Grigoriev I.V."/>
            <person name="Martin F.M."/>
            <person name="Hacquard S."/>
        </authorList>
    </citation>
    <scope>NUCLEOTIDE SEQUENCE</scope>
    <source>
        <strain evidence="4">FSSC 5 MPI-SDFR-AT-0091</strain>
    </source>
</reference>